<dbReference type="InterPro" id="IPR001258">
    <property type="entry name" value="NHL_repeat"/>
</dbReference>
<keyword evidence="7" id="KW-0175">Coiled coil</keyword>
<sequence>MDQFEQLLTCAICLDRYRNPKLLPCQHSFCMEPCMEGLVDYVRRQVKCPECRAEHRVGYQGVQAFPTNVTLQRFLELHVDLTGELPDPTSNQIMERCQICSEKQYCSNCAHCDKKVCPDCKEAHIDVLKREIQRIGNQVRRVLHRLNDALSAVEKNTMQLQTNSISVMDEIDDIYRRLSKALKDRTENLKNEVERYLGNELKQLSTLRTNLEQEVANVQSNIELVEKYMITENGTTVTWQDNELMDTKDIFLKTMEFIRNFEYEPGDYGRRIKFNTNHDVNSLASTLNTFGDLHLPTSSTQNVLGGGSTSSNNSLAPPHMNQGQGSALMRSKSDHRLTMQFRGQPDDDECPSFGSSGRKFGDQRPVRTYGQDDDSCGGERKSRFRSRFTRHLDSSFDEPEPQQNRVRFDTGGQTQQQPPVKERERVLDTEDASKGPLSGVTRLADSSRVIQRIAESERPPKPAAPVVPQVVQQPKVVAPAPAPVAPWRNRQMSEEDEISKQKKQNKEQEKASTATPVTRRQTSNEPRTPAYTAASVTTDDHAAEVGDTTGGSRVRKLSPDRYTQKKRAESEDSGSTSESASSSGSSPVGTEEVKNRFLTKADGGTAATSTPHRKDSTSSVASSTTGNGGSSTNSRTARSYQNRYQTNKGTEKPVEPAKEEEEESESESESSESESEEESDSPPPTPPKKTVPEPKSRMEKTDIGPLLARSANARDTPSTASSNTSSSQPGSLYSARKRAEAAEPLSPTQTSTSSPFSAYRSRSRISSPTTREPEPEPTSTRGRYGGTTTSTSSSTSGIGSSRYPSSYSAADYTPNTTGLSRSRTGTSLYSQPADDTPSSRFSSGLASKYLNRSRHNFDVDDHPTPSSRYERNAPSSTTNAEPDSTKSSRLSNIRDRRARINRSKSSHDVLAGIDFNKDEEEEEPESPKITYKYQRRKSTAIAGVDAPDYKTPSAEDSTSLSSWARYLKNKYGKDKQPASAAVSSPTDDTPRSPRFHFSTNPYKHKKRLQFKFGSRGSDPGLFTWPRGIASGPDGSIVVADSSNHRIQVFDQHGSFIKEFGQYGNGEGEFDCLAGVAVNRIGQFIISDRYNHRIQVFDPSGRFLRTFGSQGSSDGRFNYPWGVCTDALGFIYVCDKENHRIQVFQSDGTFVGKFGTIGSKIGELEHPHYIAVTSTNKVVVSDTNNHRIQIFDVNGKVLSSFGTEGSEEGQFKLPRGVAVNEEGYIFVGDSGNNRIQIFNPDGTFLHSFGAWGSGDGEFKGMEGVAVTPNGNVLVCDRENHRIQAF</sequence>
<feature type="repeat" description="NHL" evidence="6">
    <location>
        <begin position="1009"/>
        <end position="1052"/>
    </location>
</feature>
<feature type="compositionally biased region" description="Low complexity" evidence="8">
    <location>
        <begin position="816"/>
        <end position="828"/>
    </location>
</feature>
<dbReference type="Pfam" id="PF01436">
    <property type="entry name" value="NHL"/>
    <property type="match status" value="6"/>
</dbReference>
<dbReference type="Gene3D" id="2.120.10.30">
    <property type="entry name" value="TolB, C-terminal domain"/>
    <property type="match status" value="3"/>
</dbReference>
<dbReference type="InterPro" id="IPR001841">
    <property type="entry name" value="Znf_RING"/>
</dbReference>
<feature type="repeat" description="NHL" evidence="6">
    <location>
        <begin position="1056"/>
        <end position="1099"/>
    </location>
</feature>
<dbReference type="InterPro" id="IPR018957">
    <property type="entry name" value="Znf_C3HC4_RING-type"/>
</dbReference>
<dbReference type="InterPro" id="IPR050952">
    <property type="entry name" value="TRIM-NHL_E3_ligases"/>
</dbReference>
<evidence type="ECO:0000256" key="6">
    <source>
        <dbReference type="PROSITE-ProRule" id="PRU00504"/>
    </source>
</evidence>
<feature type="compositionally biased region" description="Polar residues" evidence="8">
    <location>
        <begin position="836"/>
        <end position="845"/>
    </location>
</feature>
<keyword evidence="4" id="KW-0862">Zinc</keyword>
<gene>
    <name evidence="10" type="ORF">ODALV1_LOCUS31244</name>
</gene>
<feature type="compositionally biased region" description="Low complexity" evidence="8">
    <location>
        <begin position="777"/>
        <end position="808"/>
    </location>
</feature>
<evidence type="ECO:0000256" key="7">
    <source>
        <dbReference type="SAM" id="Coils"/>
    </source>
</evidence>
<dbReference type="CDD" id="cd16524">
    <property type="entry name" value="RING-HC_NHL-1-like"/>
    <property type="match status" value="1"/>
</dbReference>
<dbReference type="Gene3D" id="3.30.40.10">
    <property type="entry name" value="Zinc/RING finger domain, C3HC4 (zinc finger)"/>
    <property type="match status" value="1"/>
</dbReference>
<evidence type="ECO:0000313" key="11">
    <source>
        <dbReference type="Proteomes" id="UP001642540"/>
    </source>
</evidence>
<evidence type="ECO:0000256" key="2">
    <source>
        <dbReference type="ARBA" id="ARBA00022737"/>
    </source>
</evidence>
<dbReference type="EMBL" id="CAXLJM020000166">
    <property type="protein sequence ID" value="CAL8147808.1"/>
    <property type="molecule type" value="Genomic_DNA"/>
</dbReference>
<feature type="compositionally biased region" description="Basic and acidic residues" evidence="8">
    <location>
        <begin position="557"/>
        <end position="570"/>
    </location>
</feature>
<feature type="region of interest" description="Disordered" evidence="8">
    <location>
        <begin position="303"/>
        <end position="326"/>
    </location>
</feature>
<feature type="compositionally biased region" description="Polar residues" evidence="8">
    <location>
        <begin position="401"/>
        <end position="418"/>
    </location>
</feature>
<feature type="compositionally biased region" description="Basic and acidic residues" evidence="8">
    <location>
        <begin position="855"/>
        <end position="871"/>
    </location>
</feature>
<evidence type="ECO:0000256" key="5">
    <source>
        <dbReference type="PROSITE-ProRule" id="PRU00175"/>
    </source>
</evidence>
<feature type="compositionally biased region" description="Low complexity" evidence="8">
    <location>
        <begin position="744"/>
        <end position="757"/>
    </location>
</feature>
<dbReference type="PROSITE" id="PS51125">
    <property type="entry name" value="NHL"/>
    <property type="match status" value="6"/>
</dbReference>
<feature type="compositionally biased region" description="Basic and acidic residues" evidence="8">
    <location>
        <begin position="420"/>
        <end position="433"/>
    </location>
</feature>
<evidence type="ECO:0000256" key="3">
    <source>
        <dbReference type="ARBA" id="ARBA00022771"/>
    </source>
</evidence>
<protein>
    <recommendedName>
        <fullName evidence="9">RING-type domain-containing protein</fullName>
    </recommendedName>
</protein>
<feature type="compositionally biased region" description="Low complexity" evidence="8">
    <location>
        <begin position="573"/>
        <end position="590"/>
    </location>
</feature>
<reference evidence="10 11" key="1">
    <citation type="submission" date="2024-08" db="EMBL/GenBank/DDBJ databases">
        <authorList>
            <person name="Cucini C."/>
            <person name="Frati F."/>
        </authorList>
    </citation>
    <scope>NUCLEOTIDE SEQUENCE [LARGE SCALE GENOMIC DNA]</scope>
</reference>
<evidence type="ECO:0000313" key="10">
    <source>
        <dbReference type="EMBL" id="CAL8147808.1"/>
    </source>
</evidence>
<feature type="compositionally biased region" description="Polar residues" evidence="8">
    <location>
        <begin position="873"/>
        <end position="891"/>
    </location>
</feature>
<dbReference type="CDD" id="cd14954">
    <property type="entry name" value="NHL_TRIM71_like"/>
    <property type="match status" value="1"/>
</dbReference>
<keyword evidence="2" id="KW-0677">Repeat</keyword>
<feature type="compositionally biased region" description="Acidic residues" evidence="8">
    <location>
        <begin position="658"/>
        <end position="680"/>
    </location>
</feature>
<keyword evidence="11" id="KW-1185">Reference proteome</keyword>
<dbReference type="PANTHER" id="PTHR24104">
    <property type="entry name" value="E3 UBIQUITIN-PROTEIN LIGASE NHLRC1-RELATED"/>
    <property type="match status" value="1"/>
</dbReference>
<dbReference type="Proteomes" id="UP001642540">
    <property type="component" value="Unassembled WGS sequence"/>
</dbReference>
<dbReference type="Pfam" id="PF00097">
    <property type="entry name" value="zf-C3HC4"/>
    <property type="match status" value="1"/>
</dbReference>
<dbReference type="SUPFAM" id="SSF101898">
    <property type="entry name" value="NHL repeat"/>
    <property type="match status" value="1"/>
</dbReference>
<evidence type="ECO:0000256" key="8">
    <source>
        <dbReference type="SAM" id="MobiDB-lite"/>
    </source>
</evidence>
<feature type="repeat" description="NHL" evidence="6">
    <location>
        <begin position="1244"/>
        <end position="1284"/>
    </location>
</feature>
<feature type="compositionally biased region" description="Polar residues" evidence="8">
    <location>
        <begin position="511"/>
        <end position="526"/>
    </location>
</feature>
<comment type="caution">
    <text evidence="10">The sequence shown here is derived from an EMBL/GenBank/DDBJ whole genome shotgun (WGS) entry which is preliminary data.</text>
</comment>
<evidence type="ECO:0000259" key="9">
    <source>
        <dbReference type="PROSITE" id="PS50089"/>
    </source>
</evidence>
<accession>A0ABP1SAM7</accession>
<feature type="compositionally biased region" description="Low complexity" evidence="8">
    <location>
        <begin position="716"/>
        <end position="727"/>
    </location>
</feature>
<feature type="compositionally biased region" description="Low complexity" evidence="8">
    <location>
        <begin position="464"/>
        <end position="479"/>
    </location>
</feature>
<feature type="region of interest" description="Disordered" evidence="8">
    <location>
        <begin position="341"/>
        <end position="934"/>
    </location>
</feature>
<feature type="compositionally biased region" description="Basic and acidic residues" evidence="8">
    <location>
        <begin position="690"/>
        <end position="702"/>
    </location>
</feature>
<dbReference type="SMART" id="SM00184">
    <property type="entry name" value="RING"/>
    <property type="match status" value="1"/>
</dbReference>
<name>A0ABP1SAM7_9HEXA</name>
<feature type="repeat" description="NHL" evidence="6">
    <location>
        <begin position="1150"/>
        <end position="1193"/>
    </location>
</feature>
<keyword evidence="1" id="KW-0479">Metal-binding</keyword>
<evidence type="ECO:0000256" key="1">
    <source>
        <dbReference type="ARBA" id="ARBA00022723"/>
    </source>
</evidence>
<dbReference type="PANTHER" id="PTHR24104:SF47">
    <property type="entry name" value="E3 UBIQUITIN-PROTEIN LIGASE NHLRC1"/>
    <property type="match status" value="1"/>
</dbReference>
<feature type="repeat" description="NHL" evidence="6">
    <location>
        <begin position="1197"/>
        <end position="1240"/>
    </location>
</feature>
<feature type="coiled-coil region" evidence="7">
    <location>
        <begin position="143"/>
        <end position="228"/>
    </location>
</feature>
<dbReference type="SUPFAM" id="SSF57850">
    <property type="entry name" value="RING/U-box"/>
    <property type="match status" value="1"/>
</dbReference>
<organism evidence="10 11">
    <name type="scientific">Orchesella dallaii</name>
    <dbReference type="NCBI Taxonomy" id="48710"/>
    <lineage>
        <taxon>Eukaryota</taxon>
        <taxon>Metazoa</taxon>
        <taxon>Ecdysozoa</taxon>
        <taxon>Arthropoda</taxon>
        <taxon>Hexapoda</taxon>
        <taxon>Collembola</taxon>
        <taxon>Entomobryomorpha</taxon>
        <taxon>Entomobryoidea</taxon>
        <taxon>Orchesellidae</taxon>
        <taxon>Orchesellinae</taxon>
        <taxon>Orchesella</taxon>
    </lineage>
</organism>
<feature type="compositionally biased region" description="Polar residues" evidence="8">
    <location>
        <begin position="638"/>
        <end position="648"/>
    </location>
</feature>
<dbReference type="InterPro" id="IPR011042">
    <property type="entry name" value="6-blade_b-propeller_TolB-like"/>
</dbReference>
<feature type="repeat" description="NHL" evidence="6">
    <location>
        <begin position="1103"/>
        <end position="1146"/>
    </location>
</feature>
<dbReference type="InterPro" id="IPR013083">
    <property type="entry name" value="Znf_RING/FYVE/PHD"/>
</dbReference>
<evidence type="ECO:0000256" key="4">
    <source>
        <dbReference type="ARBA" id="ARBA00022833"/>
    </source>
</evidence>
<dbReference type="PROSITE" id="PS50089">
    <property type="entry name" value="ZF_RING_2"/>
    <property type="match status" value="1"/>
</dbReference>
<feature type="compositionally biased region" description="Basic and acidic residues" evidence="8">
    <location>
        <begin position="498"/>
        <end position="510"/>
    </location>
</feature>
<keyword evidence="3 5" id="KW-0863">Zinc-finger</keyword>
<feature type="domain" description="RING-type" evidence="9">
    <location>
        <begin position="10"/>
        <end position="52"/>
    </location>
</feature>
<feature type="compositionally biased region" description="Low complexity" evidence="8">
    <location>
        <begin position="617"/>
        <end position="637"/>
    </location>
</feature>
<feature type="region of interest" description="Disordered" evidence="8">
    <location>
        <begin position="974"/>
        <end position="998"/>
    </location>
</feature>
<proteinExistence type="predicted"/>